<dbReference type="PANTHER" id="PTHR46797:SF11">
    <property type="entry name" value="HTH-TYPE TRANSCRIPTIONAL REGULATOR PUUR"/>
    <property type="match status" value="1"/>
</dbReference>
<dbReference type="OrthoDB" id="9814751at2"/>
<accession>A0A099KUI4</accession>
<dbReference type="NCBIfam" id="NF007408">
    <property type="entry name" value="PRK09943.1"/>
    <property type="match status" value="1"/>
</dbReference>
<dbReference type="InterPro" id="IPR050807">
    <property type="entry name" value="TransReg_Diox_bact_type"/>
</dbReference>
<dbReference type="GO" id="GO:0003700">
    <property type="term" value="F:DNA-binding transcription factor activity"/>
    <property type="evidence" value="ECO:0007669"/>
    <property type="project" value="TreeGrafter"/>
</dbReference>
<dbReference type="PROSITE" id="PS50943">
    <property type="entry name" value="HTH_CROC1"/>
    <property type="match status" value="1"/>
</dbReference>
<organism evidence="3 4">
    <name type="scientific">Colwellia psychrerythraea</name>
    <name type="common">Vibrio psychroerythus</name>
    <dbReference type="NCBI Taxonomy" id="28229"/>
    <lineage>
        <taxon>Bacteria</taxon>
        <taxon>Pseudomonadati</taxon>
        <taxon>Pseudomonadota</taxon>
        <taxon>Gammaproteobacteria</taxon>
        <taxon>Alteromonadales</taxon>
        <taxon>Colwelliaceae</taxon>
        <taxon>Colwellia</taxon>
    </lineage>
</organism>
<dbReference type="RefSeq" id="WP_033092389.1">
    <property type="nucleotide sequence ID" value="NZ_JQED01000005.1"/>
</dbReference>
<protein>
    <submittedName>
        <fullName evidence="3">Transcriptional regulator, XRE family with cupin 2 sensor</fullName>
    </submittedName>
</protein>
<dbReference type="Pfam" id="PF01381">
    <property type="entry name" value="HTH_3"/>
    <property type="match status" value="1"/>
</dbReference>
<gene>
    <name evidence="3" type="ORF">ND2E_1618</name>
</gene>
<dbReference type="InterPro" id="IPR014710">
    <property type="entry name" value="RmlC-like_jellyroll"/>
</dbReference>
<dbReference type="Gene3D" id="1.10.260.40">
    <property type="entry name" value="lambda repressor-like DNA-binding domains"/>
    <property type="match status" value="1"/>
</dbReference>
<dbReference type="CDD" id="cd00093">
    <property type="entry name" value="HTH_XRE"/>
    <property type="match status" value="1"/>
</dbReference>
<evidence type="ECO:0000256" key="1">
    <source>
        <dbReference type="ARBA" id="ARBA00023125"/>
    </source>
</evidence>
<dbReference type="Pfam" id="PF07883">
    <property type="entry name" value="Cupin_2"/>
    <property type="match status" value="1"/>
</dbReference>
<dbReference type="SUPFAM" id="SSF51182">
    <property type="entry name" value="RmlC-like cupins"/>
    <property type="match status" value="1"/>
</dbReference>
<dbReference type="GO" id="GO:0005829">
    <property type="term" value="C:cytosol"/>
    <property type="evidence" value="ECO:0007669"/>
    <property type="project" value="TreeGrafter"/>
</dbReference>
<feature type="domain" description="HTH cro/C1-type" evidence="2">
    <location>
        <begin position="7"/>
        <end position="61"/>
    </location>
</feature>
<dbReference type="PANTHER" id="PTHR46797">
    <property type="entry name" value="HTH-TYPE TRANSCRIPTIONAL REGULATOR"/>
    <property type="match status" value="1"/>
</dbReference>
<dbReference type="GO" id="GO:0003677">
    <property type="term" value="F:DNA binding"/>
    <property type="evidence" value="ECO:0007669"/>
    <property type="project" value="UniProtKB-KW"/>
</dbReference>
<reference evidence="3 4" key="1">
    <citation type="submission" date="2014-08" db="EMBL/GenBank/DDBJ databases">
        <title>Genomic and Phenotypic Diversity of Colwellia psychrerythraea strains from Disparate Marine Basins.</title>
        <authorList>
            <person name="Techtmann S.M."/>
            <person name="Stelling S.C."/>
            <person name="Utturkar S.M."/>
            <person name="Alshibli N."/>
            <person name="Harris A."/>
            <person name="Brown S.D."/>
            <person name="Hazen T.C."/>
        </authorList>
    </citation>
    <scope>NUCLEOTIDE SEQUENCE [LARGE SCALE GENOMIC DNA]</scope>
    <source>
        <strain evidence="3 4">ND2E</strain>
    </source>
</reference>
<dbReference type="SMART" id="SM00530">
    <property type="entry name" value="HTH_XRE"/>
    <property type="match status" value="1"/>
</dbReference>
<dbReference type="InterPro" id="IPR013096">
    <property type="entry name" value="Cupin_2"/>
</dbReference>
<dbReference type="InterPro" id="IPR010982">
    <property type="entry name" value="Lambda_DNA-bd_dom_sf"/>
</dbReference>
<evidence type="ECO:0000313" key="3">
    <source>
        <dbReference type="EMBL" id="KGJ94429.1"/>
    </source>
</evidence>
<dbReference type="AlphaFoldDB" id="A0A099KUI4"/>
<dbReference type="Gene3D" id="2.60.120.10">
    <property type="entry name" value="Jelly Rolls"/>
    <property type="match status" value="1"/>
</dbReference>
<evidence type="ECO:0000313" key="4">
    <source>
        <dbReference type="Proteomes" id="UP000029843"/>
    </source>
</evidence>
<dbReference type="SUPFAM" id="SSF47413">
    <property type="entry name" value="lambda repressor-like DNA-binding domains"/>
    <property type="match status" value="1"/>
</dbReference>
<dbReference type="InterPro" id="IPR001387">
    <property type="entry name" value="Cro/C1-type_HTH"/>
</dbReference>
<dbReference type="InterPro" id="IPR011051">
    <property type="entry name" value="RmlC_Cupin_sf"/>
</dbReference>
<evidence type="ECO:0000259" key="2">
    <source>
        <dbReference type="PROSITE" id="PS50943"/>
    </source>
</evidence>
<dbReference type="CDD" id="cd02209">
    <property type="entry name" value="cupin_XRE_C"/>
    <property type="match status" value="1"/>
</dbReference>
<dbReference type="Proteomes" id="UP000029843">
    <property type="component" value="Unassembled WGS sequence"/>
</dbReference>
<comment type="caution">
    <text evidence="3">The sequence shown here is derived from an EMBL/GenBank/DDBJ whole genome shotgun (WGS) entry which is preliminary data.</text>
</comment>
<name>A0A099KUI4_COLPS</name>
<dbReference type="EMBL" id="JQED01000005">
    <property type="protein sequence ID" value="KGJ94429.1"/>
    <property type="molecule type" value="Genomic_DNA"/>
</dbReference>
<proteinExistence type="predicted"/>
<keyword evidence="1" id="KW-0238">DNA-binding</keyword>
<dbReference type="PATRIC" id="fig|28229.4.peg.623"/>
<sequence length="180" mass="19728">MDVGKRLKEVREMYGLSQRELAKRVGLTNSTISMIERDAVSPSISSLKKILEGVSLTVTEFFTLEIPTESQVVFKKDTLVDVGSDGVELQLVGSNQPDSKLAFLIERYQPGSSTGKDMITHIGEEAGTVIEGSIEITVAGRSFKLTKGDSYKFSTNLPHKFKNTSKKVCKIISAHTPPSF</sequence>